<dbReference type="OrthoDB" id="21939at2"/>
<comment type="caution">
    <text evidence="2">The sequence shown here is derived from an EMBL/GenBank/DDBJ whole genome shotgun (WGS) entry which is preliminary data.</text>
</comment>
<proteinExistence type="predicted"/>
<organism evidence="2 3">
    <name type="scientific">Rheinheimera tangshanensis</name>
    <dbReference type="NCBI Taxonomy" id="400153"/>
    <lineage>
        <taxon>Bacteria</taxon>
        <taxon>Pseudomonadati</taxon>
        <taxon>Pseudomonadota</taxon>
        <taxon>Gammaproteobacteria</taxon>
        <taxon>Chromatiales</taxon>
        <taxon>Chromatiaceae</taxon>
        <taxon>Rheinheimera</taxon>
    </lineage>
</organism>
<evidence type="ECO:0000313" key="3">
    <source>
        <dbReference type="Proteomes" id="UP000321814"/>
    </source>
</evidence>
<sequence>MTKMNWPVLIGFKLSWFALVLLQNMLLIPVLLFVFWALWRCNRAERLAWLALAAVGIALDSVLQYNGVLSFTSSEWLPLWMLALWLVFSLVVVQVFSAYLQNYWLAALIAAVSGPMAYLGGAALSGQMQVSNTTEAYIALALCWGCFGVLAGWSRRFYA</sequence>
<feature type="transmembrane region" description="Helical" evidence="1">
    <location>
        <begin position="77"/>
        <end position="96"/>
    </location>
</feature>
<keyword evidence="3" id="KW-1185">Reference proteome</keyword>
<protein>
    <submittedName>
        <fullName evidence="2">DUF2878 domain-containing protein</fullName>
    </submittedName>
</protein>
<name>A0A5C8LTB7_9GAMM</name>
<reference evidence="2 3" key="1">
    <citation type="submission" date="2019-08" db="EMBL/GenBank/DDBJ databases">
        <title>Draft genome analysis of Rheinheimera tangshanensis isolated from the roots of fresh rice plants (Oryza sativa).</title>
        <authorList>
            <person name="Yu Q."/>
            <person name="Qi Y."/>
            <person name="Zhang H."/>
            <person name="Pu J."/>
        </authorList>
    </citation>
    <scope>NUCLEOTIDE SEQUENCE [LARGE SCALE GENOMIC DNA]</scope>
    <source>
        <strain evidence="2 3">JA3-B52</strain>
    </source>
</reference>
<dbReference type="Proteomes" id="UP000321814">
    <property type="component" value="Unassembled WGS sequence"/>
</dbReference>
<keyword evidence="1" id="KW-0472">Membrane</keyword>
<gene>
    <name evidence="2" type="ORF">FU839_14255</name>
</gene>
<dbReference type="EMBL" id="VRLR01000010">
    <property type="protein sequence ID" value="TXK79504.1"/>
    <property type="molecule type" value="Genomic_DNA"/>
</dbReference>
<keyword evidence="1" id="KW-1133">Transmembrane helix</keyword>
<feature type="transmembrane region" description="Helical" evidence="1">
    <location>
        <begin position="103"/>
        <end position="124"/>
    </location>
</feature>
<feature type="transmembrane region" description="Helical" evidence="1">
    <location>
        <begin position="14"/>
        <end position="39"/>
    </location>
</feature>
<accession>A0A5C8LTB7</accession>
<evidence type="ECO:0000256" key="1">
    <source>
        <dbReference type="SAM" id="Phobius"/>
    </source>
</evidence>
<feature type="transmembrane region" description="Helical" evidence="1">
    <location>
        <begin position="136"/>
        <end position="153"/>
    </location>
</feature>
<evidence type="ECO:0000313" key="2">
    <source>
        <dbReference type="EMBL" id="TXK79504.1"/>
    </source>
</evidence>
<dbReference type="RefSeq" id="WP_147904910.1">
    <property type="nucleotide sequence ID" value="NZ_BAAAGC010000002.1"/>
</dbReference>
<feature type="transmembrane region" description="Helical" evidence="1">
    <location>
        <begin position="46"/>
        <end position="65"/>
    </location>
</feature>
<dbReference type="AlphaFoldDB" id="A0A5C8LTB7"/>
<dbReference type="Pfam" id="PF11086">
    <property type="entry name" value="DUF2878"/>
    <property type="match status" value="1"/>
</dbReference>
<keyword evidence="1" id="KW-0812">Transmembrane</keyword>
<dbReference type="InterPro" id="IPR021306">
    <property type="entry name" value="DUF2878"/>
</dbReference>